<accession>A0A0H5LSN6</accession>
<gene>
    <name evidence="1" type="ORF">ERS008476_01046</name>
</gene>
<organism evidence="1 2">
    <name type="scientific">Yersinia intermedia</name>
    <dbReference type="NCBI Taxonomy" id="631"/>
    <lineage>
        <taxon>Bacteria</taxon>
        <taxon>Pseudomonadati</taxon>
        <taxon>Pseudomonadota</taxon>
        <taxon>Gammaproteobacteria</taxon>
        <taxon>Enterobacterales</taxon>
        <taxon>Yersiniaceae</taxon>
        <taxon>Yersinia</taxon>
    </lineage>
</organism>
<evidence type="ECO:0000313" key="2">
    <source>
        <dbReference type="Proteomes" id="UP000043316"/>
    </source>
</evidence>
<name>A0A0H5LSN6_YERIN</name>
<dbReference type="AlphaFoldDB" id="A0A0H5LSN6"/>
<protein>
    <submittedName>
        <fullName evidence="1">Uncharacterized protein</fullName>
    </submittedName>
</protein>
<proteinExistence type="predicted"/>
<dbReference type="EMBL" id="CWJI01000001">
    <property type="protein sequence ID" value="CRY54133.1"/>
    <property type="molecule type" value="Genomic_DNA"/>
</dbReference>
<sequence>MVESMIGLLRQEQDFTQATRYYEGFPSDPQFSVVQSLSLPNILTPTSVLLVSIPCNTLPCDTVVTQVIRVLKCSRYSHFSLASIGCEGSHNLIRM</sequence>
<dbReference type="Proteomes" id="UP000043316">
    <property type="component" value="Unassembled WGS sequence"/>
</dbReference>
<reference evidence="2" key="1">
    <citation type="submission" date="2015-03" db="EMBL/GenBank/DDBJ databases">
        <authorList>
            <consortium name="Pathogen Informatics"/>
        </authorList>
    </citation>
    <scope>NUCLEOTIDE SEQUENCE [LARGE SCALE GENOMIC DNA]</scope>
    <source>
        <strain evidence="2">R148</strain>
    </source>
</reference>
<evidence type="ECO:0000313" key="1">
    <source>
        <dbReference type="EMBL" id="CRY54133.1"/>
    </source>
</evidence>